<gene>
    <name evidence="3" type="primary">ubiE_7</name>
    <name evidence="3" type="ORF">Pla8534_70560</name>
</gene>
<protein>
    <submittedName>
        <fullName evidence="3">Demethylmenaquinone methyltransferase</fullName>
        <ecNumber evidence="3">2.1.1.163</ecNumber>
    </submittedName>
</protein>
<keyword evidence="1 3" id="KW-0808">Transferase</keyword>
<dbReference type="SUPFAM" id="SSF53335">
    <property type="entry name" value="S-adenosyl-L-methionine-dependent methyltransferases"/>
    <property type="match status" value="1"/>
</dbReference>
<dbReference type="PANTHER" id="PTHR43861">
    <property type="entry name" value="TRANS-ACONITATE 2-METHYLTRANSFERASE-RELATED"/>
    <property type="match status" value="1"/>
</dbReference>
<evidence type="ECO:0000313" key="4">
    <source>
        <dbReference type="Proteomes" id="UP000317648"/>
    </source>
</evidence>
<dbReference type="RefSeq" id="WP_145058928.1">
    <property type="nucleotide sequence ID" value="NZ_CP036433.1"/>
</dbReference>
<accession>A0A518E4Y9</accession>
<reference evidence="3 4" key="1">
    <citation type="submission" date="2019-02" db="EMBL/GenBank/DDBJ databases">
        <title>Deep-cultivation of Planctomycetes and their phenomic and genomic characterization uncovers novel biology.</title>
        <authorList>
            <person name="Wiegand S."/>
            <person name="Jogler M."/>
            <person name="Boedeker C."/>
            <person name="Pinto D."/>
            <person name="Vollmers J."/>
            <person name="Rivas-Marin E."/>
            <person name="Kohn T."/>
            <person name="Peeters S.H."/>
            <person name="Heuer A."/>
            <person name="Rast P."/>
            <person name="Oberbeckmann S."/>
            <person name="Bunk B."/>
            <person name="Jeske O."/>
            <person name="Meyerdierks A."/>
            <person name="Storesund J.E."/>
            <person name="Kallscheuer N."/>
            <person name="Luecker S."/>
            <person name="Lage O.M."/>
            <person name="Pohl T."/>
            <person name="Merkel B.J."/>
            <person name="Hornburger P."/>
            <person name="Mueller R.-W."/>
            <person name="Bruemmer F."/>
            <person name="Labrenz M."/>
            <person name="Spormann A.M."/>
            <person name="Op den Camp H."/>
            <person name="Overmann J."/>
            <person name="Amann R."/>
            <person name="Jetten M.S.M."/>
            <person name="Mascher T."/>
            <person name="Medema M.H."/>
            <person name="Devos D.P."/>
            <person name="Kaster A.-K."/>
            <person name="Ovreas L."/>
            <person name="Rohde M."/>
            <person name="Galperin M.Y."/>
            <person name="Jogler C."/>
        </authorList>
    </citation>
    <scope>NUCLEOTIDE SEQUENCE [LARGE SCALE GENOMIC DNA]</scope>
    <source>
        <strain evidence="3 4">Pla85_3_4</strain>
    </source>
</reference>
<keyword evidence="4" id="KW-1185">Reference proteome</keyword>
<dbReference type="GO" id="GO:0043770">
    <property type="term" value="F:demethylmenaquinone methyltransferase activity"/>
    <property type="evidence" value="ECO:0007669"/>
    <property type="project" value="UniProtKB-EC"/>
</dbReference>
<dbReference type="OrthoDB" id="9804312at2"/>
<evidence type="ECO:0000313" key="3">
    <source>
        <dbReference type="EMBL" id="QDU99144.1"/>
    </source>
</evidence>
<dbReference type="Pfam" id="PF13649">
    <property type="entry name" value="Methyltransf_25"/>
    <property type="match status" value="1"/>
</dbReference>
<keyword evidence="3" id="KW-0489">Methyltransferase</keyword>
<dbReference type="KEGG" id="lcre:Pla8534_70560"/>
<dbReference type="InterPro" id="IPR029063">
    <property type="entry name" value="SAM-dependent_MTases_sf"/>
</dbReference>
<organism evidence="3 4">
    <name type="scientific">Lignipirellula cremea</name>
    <dbReference type="NCBI Taxonomy" id="2528010"/>
    <lineage>
        <taxon>Bacteria</taxon>
        <taxon>Pseudomonadati</taxon>
        <taxon>Planctomycetota</taxon>
        <taxon>Planctomycetia</taxon>
        <taxon>Pirellulales</taxon>
        <taxon>Pirellulaceae</taxon>
        <taxon>Lignipirellula</taxon>
    </lineage>
</organism>
<proteinExistence type="predicted"/>
<evidence type="ECO:0000259" key="2">
    <source>
        <dbReference type="Pfam" id="PF13649"/>
    </source>
</evidence>
<dbReference type="InterPro" id="IPR041698">
    <property type="entry name" value="Methyltransf_25"/>
</dbReference>
<dbReference type="EMBL" id="CP036433">
    <property type="protein sequence ID" value="QDU99144.1"/>
    <property type="molecule type" value="Genomic_DNA"/>
</dbReference>
<dbReference type="Gene3D" id="3.40.50.150">
    <property type="entry name" value="Vaccinia Virus protein VP39"/>
    <property type="match status" value="1"/>
</dbReference>
<dbReference type="Proteomes" id="UP000317648">
    <property type="component" value="Chromosome"/>
</dbReference>
<sequence>MNSYNRPAWRLPSGVTRGLWDYVHRDHIADDYDGYFAYNRLFEFDEQILKDHFVKPGAWVADLGCGTGRALVPLARLGLQGLAIDLSEPMLRIVQEKAELENLPITCLRCNLVEMDALVDGGVDYAMCMFSTLGMVRGGANRQTVMNNVFRILKPGGLFILHVHNRYYNLYDPGGPRWLLQNFYQSLVDPEVERGDKWFQYRGVPNMYLHVFTRRELTRLITGAGLRIQQMVLLDHSRMRALRRPWMFGQLRANGYIVICQRPLET</sequence>
<feature type="domain" description="Methyltransferase" evidence="2">
    <location>
        <begin position="60"/>
        <end position="157"/>
    </location>
</feature>
<name>A0A518E4Y9_9BACT</name>
<evidence type="ECO:0000256" key="1">
    <source>
        <dbReference type="ARBA" id="ARBA00022679"/>
    </source>
</evidence>
<dbReference type="AlphaFoldDB" id="A0A518E4Y9"/>
<dbReference type="GO" id="GO:0032259">
    <property type="term" value="P:methylation"/>
    <property type="evidence" value="ECO:0007669"/>
    <property type="project" value="UniProtKB-KW"/>
</dbReference>
<dbReference type="CDD" id="cd02440">
    <property type="entry name" value="AdoMet_MTases"/>
    <property type="match status" value="1"/>
</dbReference>
<dbReference type="EC" id="2.1.1.163" evidence="3"/>